<feature type="transmembrane region" description="Helical" evidence="9">
    <location>
        <begin position="341"/>
        <end position="360"/>
    </location>
</feature>
<feature type="transmembrane region" description="Helical" evidence="9">
    <location>
        <begin position="105"/>
        <end position="127"/>
    </location>
</feature>
<feature type="transmembrane region" description="Helical" evidence="9">
    <location>
        <begin position="412"/>
        <end position="430"/>
    </location>
</feature>
<sequence length="474" mass="50886">MASPQVDTESVPEEGYERGLNSRQVQMIAIGGAIGVGLFLGAGANIAKAGPSLIVMYALAGVIIFFIMRALGELLLYRPVSGSFAEYSREFLGPFFGYFTGWTYWLMWVVTGMAELTAAAIYINYWFPAIPQWTSALVFLVILFAANLISVKLFGEIEFWFSMVKVTAIIGMIVIGLGVLTLGFSQAGDTAAVSNLWAFDGFFPKGIGSSLMTLQGVMFAYLAVELVGVTAGESENPEKTLPKAINTLPWRIALFYVGALTVILCVVKWTEFSADASPFVKAFAVIGIPAGAGIVNFVVLTAALSSCNSGMYSTGRMLRNLADNGEAPQIFRRLSSTKTPALGITTSVVFMGVGVVLNYIVPEKAFGYVTSIATAAGIWTWLMILISHVLYRRKVVAGRLPASSFPAPGGSVCSYIAIAFLVFVLGLIVIDEDARICLYVMAGWAAALGVGWAVLKSRNPQVTRRDEGDFEKVG</sequence>
<feature type="transmembrane region" description="Helical" evidence="9">
    <location>
        <begin position="53"/>
        <end position="71"/>
    </location>
</feature>
<accession>A0ABU2QN12</accession>
<protein>
    <submittedName>
        <fullName evidence="12">Amino acid permease</fullName>
    </submittedName>
</protein>
<dbReference type="PIRSF" id="PIRSF006060">
    <property type="entry name" value="AA_transporter"/>
    <property type="match status" value="1"/>
</dbReference>
<feature type="transmembrane region" description="Helical" evidence="9">
    <location>
        <begin position="436"/>
        <end position="455"/>
    </location>
</feature>
<gene>
    <name evidence="12" type="ORF">RM528_21085</name>
    <name evidence="11" type="ORF">RM705_22535</name>
</gene>
<keyword evidence="6" id="KW-0029">Amino-acid transport</keyword>
<keyword evidence="8 9" id="KW-0472">Membrane</keyword>
<feature type="transmembrane region" description="Helical" evidence="9">
    <location>
        <begin position="133"/>
        <end position="154"/>
    </location>
</feature>
<evidence type="ECO:0000313" key="12">
    <source>
        <dbReference type="EMBL" id="MDT0404340.1"/>
    </source>
</evidence>
<keyword evidence="14" id="KW-1185">Reference proteome</keyword>
<dbReference type="PANTHER" id="PTHR43495">
    <property type="entry name" value="GABA PERMEASE"/>
    <property type="match status" value="1"/>
</dbReference>
<dbReference type="InterPro" id="IPR004841">
    <property type="entry name" value="AA-permease/SLC12A_dom"/>
</dbReference>
<reference evidence="13 14" key="1">
    <citation type="submission" date="2023-07" db="EMBL/GenBank/DDBJ databases">
        <title>30 novel species of actinomycetes from the DSMZ collection.</title>
        <authorList>
            <person name="Nouioui I."/>
        </authorList>
    </citation>
    <scope>NUCLEOTIDE SEQUENCE [LARGE SCALE GENOMIC DNA]</scope>
    <source>
        <strain evidence="13">DSM 41635</strain>
        <strain evidence="14">DSM 41636</strain>
    </source>
</reference>
<feature type="transmembrane region" description="Helical" evidence="9">
    <location>
        <begin position="27"/>
        <end position="47"/>
    </location>
</feature>
<evidence type="ECO:0000256" key="6">
    <source>
        <dbReference type="ARBA" id="ARBA00022970"/>
    </source>
</evidence>
<feature type="domain" description="Amino acid permease/ SLC12A" evidence="10">
    <location>
        <begin position="25"/>
        <end position="438"/>
    </location>
</feature>
<feature type="transmembrane region" description="Helical" evidence="9">
    <location>
        <begin position="166"/>
        <end position="187"/>
    </location>
</feature>
<dbReference type="Proteomes" id="UP001180503">
    <property type="component" value="Unassembled WGS sequence"/>
</dbReference>
<evidence type="ECO:0000256" key="7">
    <source>
        <dbReference type="ARBA" id="ARBA00022989"/>
    </source>
</evidence>
<evidence type="ECO:0000256" key="5">
    <source>
        <dbReference type="ARBA" id="ARBA00022692"/>
    </source>
</evidence>
<evidence type="ECO:0000313" key="11">
    <source>
        <dbReference type="EMBL" id="MDT0397444.1"/>
    </source>
</evidence>
<evidence type="ECO:0000256" key="3">
    <source>
        <dbReference type="ARBA" id="ARBA00022448"/>
    </source>
</evidence>
<reference evidence="12" key="2">
    <citation type="submission" date="2024-05" db="EMBL/GenBank/DDBJ databases">
        <title>30 novel species of actinomycetes from the DSMZ collection.</title>
        <authorList>
            <person name="Nouioui I."/>
        </authorList>
    </citation>
    <scope>NUCLEOTIDE SEQUENCE</scope>
    <source>
        <strain evidence="12">DSM 41635</strain>
        <strain evidence="11">DSM 41636</strain>
    </source>
</reference>
<name>A0ABU2QN12_9ACTN</name>
<evidence type="ECO:0000313" key="14">
    <source>
        <dbReference type="Proteomes" id="UP001183881"/>
    </source>
</evidence>
<evidence type="ECO:0000259" key="10">
    <source>
        <dbReference type="Pfam" id="PF00324"/>
    </source>
</evidence>
<comment type="caution">
    <text evidence="12">The sequence shown here is derived from an EMBL/GenBank/DDBJ whole genome shotgun (WGS) entry which is preliminary data.</text>
</comment>
<dbReference type="PROSITE" id="PS00218">
    <property type="entry name" value="AMINO_ACID_PERMEASE_1"/>
    <property type="match status" value="1"/>
</dbReference>
<keyword evidence="3" id="KW-0813">Transport</keyword>
<dbReference type="Pfam" id="PF00324">
    <property type="entry name" value="AA_permease"/>
    <property type="match status" value="1"/>
</dbReference>
<evidence type="ECO:0000313" key="13">
    <source>
        <dbReference type="Proteomes" id="UP001180503"/>
    </source>
</evidence>
<evidence type="ECO:0000256" key="9">
    <source>
        <dbReference type="SAM" id="Phobius"/>
    </source>
</evidence>
<keyword evidence="5 9" id="KW-0812">Transmembrane</keyword>
<evidence type="ECO:0000256" key="1">
    <source>
        <dbReference type="ARBA" id="ARBA00004651"/>
    </source>
</evidence>
<proteinExistence type="inferred from homology"/>
<keyword evidence="7 9" id="KW-1133">Transmembrane helix</keyword>
<feature type="transmembrane region" description="Helical" evidence="9">
    <location>
        <begin position="282"/>
        <end position="307"/>
    </location>
</feature>
<comment type="similarity">
    <text evidence="2">Belongs to the amino acid-polyamine-organocation (APC) superfamily. Amino acid transporter (AAT) (TC 2.A.3.1) family.</text>
</comment>
<evidence type="ECO:0000256" key="4">
    <source>
        <dbReference type="ARBA" id="ARBA00022475"/>
    </source>
</evidence>
<evidence type="ECO:0000256" key="8">
    <source>
        <dbReference type="ARBA" id="ARBA00023136"/>
    </source>
</evidence>
<keyword evidence="4" id="KW-1003">Cell membrane</keyword>
<dbReference type="EMBL" id="JAVRFA010000032">
    <property type="protein sequence ID" value="MDT0397444.1"/>
    <property type="molecule type" value="Genomic_DNA"/>
</dbReference>
<comment type="subcellular location">
    <subcellularLocation>
        <location evidence="1">Cell membrane</location>
        <topology evidence="1">Multi-pass membrane protein</topology>
    </subcellularLocation>
</comment>
<dbReference type="InterPro" id="IPR004840">
    <property type="entry name" value="Amino_acid_permease_CS"/>
</dbReference>
<dbReference type="PANTHER" id="PTHR43495:SF1">
    <property type="entry name" value="L-ASPARAGINE PERMEASE"/>
    <property type="match status" value="1"/>
</dbReference>
<feature type="transmembrane region" description="Helical" evidence="9">
    <location>
        <begin position="207"/>
        <end position="231"/>
    </location>
</feature>
<dbReference type="RefSeq" id="WP_030224762.1">
    <property type="nucleotide sequence ID" value="NZ_JAVRFA010000032.1"/>
</dbReference>
<organism evidence="12 13">
    <name type="scientific">Streptomyces edwardsiae</name>
    <dbReference type="NCBI Taxonomy" id="3075527"/>
    <lineage>
        <taxon>Bacteria</taxon>
        <taxon>Bacillati</taxon>
        <taxon>Actinomycetota</taxon>
        <taxon>Actinomycetes</taxon>
        <taxon>Kitasatosporales</taxon>
        <taxon>Streptomycetaceae</taxon>
        <taxon>Streptomyces</taxon>
    </lineage>
</organism>
<feature type="transmembrane region" description="Helical" evidence="9">
    <location>
        <begin position="366"/>
        <end position="391"/>
    </location>
</feature>
<dbReference type="EMBL" id="JAVRFB010000016">
    <property type="protein sequence ID" value="MDT0404340.1"/>
    <property type="molecule type" value="Genomic_DNA"/>
</dbReference>
<evidence type="ECO:0000256" key="2">
    <source>
        <dbReference type="ARBA" id="ARBA00008583"/>
    </source>
</evidence>
<dbReference type="Gene3D" id="1.20.1740.10">
    <property type="entry name" value="Amino acid/polyamine transporter I"/>
    <property type="match status" value="1"/>
</dbReference>
<dbReference type="Proteomes" id="UP001183881">
    <property type="component" value="Unassembled WGS sequence"/>
</dbReference>
<feature type="transmembrane region" description="Helical" evidence="9">
    <location>
        <begin position="252"/>
        <end position="270"/>
    </location>
</feature>